<reference evidence="3 4" key="1">
    <citation type="submission" date="2020-02" db="EMBL/GenBank/DDBJ databases">
        <title>Acidophilic actinobacteria isolated from forest soil.</title>
        <authorList>
            <person name="Golinska P."/>
        </authorList>
    </citation>
    <scope>NUCLEOTIDE SEQUENCE [LARGE SCALE GENOMIC DNA]</scope>
    <source>
        <strain evidence="3 4">NL8</strain>
    </source>
</reference>
<name>A0ABS5KWU9_9ACTN</name>
<keyword evidence="4" id="KW-1185">Reference proteome</keyword>
<evidence type="ECO:0000256" key="2">
    <source>
        <dbReference type="SAM" id="Phobius"/>
    </source>
</evidence>
<accession>A0ABS5KWU9</accession>
<evidence type="ECO:0000313" key="4">
    <source>
        <dbReference type="Proteomes" id="UP000730482"/>
    </source>
</evidence>
<feature type="transmembrane region" description="Helical" evidence="2">
    <location>
        <begin position="63"/>
        <end position="84"/>
    </location>
</feature>
<protein>
    <submittedName>
        <fullName evidence="3">Uncharacterized protein</fullName>
    </submittedName>
</protein>
<dbReference type="RefSeq" id="WP_212013530.1">
    <property type="nucleotide sequence ID" value="NZ_JAAFYZ010000106.1"/>
</dbReference>
<feature type="compositionally biased region" description="Polar residues" evidence="1">
    <location>
        <begin position="100"/>
        <end position="116"/>
    </location>
</feature>
<sequence length="315" mass="32412">MTGFGDRDEEYGLSATGGVSGEEHAAQTRAWLAQSVGETRPRLGFTAEDLVLGGRRKVRRRRVAAALASTASVAAVAVAVTAFAGGGGSQVVAGTGATPTAVSGSSSSPTTAQGSKSRSDQAAYAVLAKLFGELDPGGKHLTSTQPPLSVTNMGGSCDTESQLEDGYSFTEQWTVDGRPAIPRKNNDSTPVVQVTVLVTAASQQQDMFGVWGGVQESWGPIAKTTLPDGSVLQTGTAANGHYVQAVRTLTDGRRIIAYAIDGSVRGVGADKTVRPTDPFPYTADQLGQIVAGSSLPLPFANGYQPPMDCGPNPPS</sequence>
<comment type="caution">
    <text evidence="3">The sequence shown here is derived from an EMBL/GenBank/DDBJ whole genome shotgun (WGS) entry which is preliminary data.</text>
</comment>
<feature type="region of interest" description="Disordered" evidence="1">
    <location>
        <begin position="1"/>
        <end position="22"/>
    </location>
</feature>
<organism evidence="3 4">
    <name type="scientific">Catenulispora pinistramenti</name>
    <dbReference type="NCBI Taxonomy" id="2705254"/>
    <lineage>
        <taxon>Bacteria</taxon>
        <taxon>Bacillati</taxon>
        <taxon>Actinomycetota</taxon>
        <taxon>Actinomycetes</taxon>
        <taxon>Catenulisporales</taxon>
        <taxon>Catenulisporaceae</taxon>
        <taxon>Catenulispora</taxon>
    </lineage>
</organism>
<evidence type="ECO:0000313" key="3">
    <source>
        <dbReference type="EMBL" id="MBS2550542.1"/>
    </source>
</evidence>
<dbReference type="Proteomes" id="UP000730482">
    <property type="component" value="Unassembled WGS sequence"/>
</dbReference>
<gene>
    <name evidence="3" type="ORF">KGQ19_27090</name>
</gene>
<evidence type="ECO:0000256" key="1">
    <source>
        <dbReference type="SAM" id="MobiDB-lite"/>
    </source>
</evidence>
<keyword evidence="2" id="KW-0812">Transmembrane</keyword>
<keyword evidence="2" id="KW-1133">Transmembrane helix</keyword>
<proteinExistence type="predicted"/>
<keyword evidence="2" id="KW-0472">Membrane</keyword>
<dbReference type="EMBL" id="JAAFYZ010000106">
    <property type="protein sequence ID" value="MBS2550542.1"/>
    <property type="molecule type" value="Genomic_DNA"/>
</dbReference>
<feature type="region of interest" description="Disordered" evidence="1">
    <location>
        <begin position="98"/>
        <end position="118"/>
    </location>
</feature>